<keyword evidence="4" id="KW-1185">Reference proteome</keyword>
<dbReference type="InterPro" id="IPR015947">
    <property type="entry name" value="PUA-like_sf"/>
</dbReference>
<dbReference type="SMART" id="SM00464">
    <property type="entry name" value="LON"/>
    <property type="match status" value="1"/>
</dbReference>
<evidence type="ECO:0000313" key="3">
    <source>
        <dbReference type="EMBL" id="EGD73179.1"/>
    </source>
</evidence>
<reference evidence="3" key="1">
    <citation type="submission" date="2009-08" db="EMBL/GenBank/DDBJ databases">
        <title>Annotation of Salpingoeca rosetta.</title>
        <authorList>
            <consortium name="The Broad Institute Genome Sequencing Platform"/>
            <person name="Russ C."/>
            <person name="Cuomo C."/>
            <person name="Burger G."/>
            <person name="Gray M.W."/>
            <person name="Holland P.W.H."/>
            <person name="King N."/>
            <person name="Lang F.B.F."/>
            <person name="Roger A.J."/>
            <person name="Ruiz-Trillo I."/>
            <person name="Young S.K."/>
            <person name="Zeng Q."/>
            <person name="Gargeya S."/>
            <person name="Alvarado L."/>
            <person name="Berlin A."/>
            <person name="Chapman S.B."/>
            <person name="Chen Z."/>
            <person name="Freedman E."/>
            <person name="Gellesch M."/>
            <person name="Goldberg J."/>
            <person name="Griggs A."/>
            <person name="Gujja S."/>
            <person name="Heilman E."/>
            <person name="Heiman D."/>
            <person name="Howarth C."/>
            <person name="Mehta T."/>
            <person name="Neiman D."/>
            <person name="Pearson M."/>
            <person name="Roberts A."/>
            <person name="Saif S."/>
            <person name="Shea T."/>
            <person name="Shenoy N."/>
            <person name="Sisk P."/>
            <person name="Stolte C."/>
            <person name="Sykes S."/>
            <person name="White J."/>
            <person name="Yandava C."/>
            <person name="Haas B."/>
            <person name="Nusbaum C."/>
            <person name="Birren B."/>
        </authorList>
    </citation>
    <scope>NUCLEOTIDE SEQUENCE [LARGE SCALE GENOMIC DNA]</scope>
    <source>
        <strain evidence="3">ATCC 50818</strain>
    </source>
</reference>
<evidence type="ECO:0000313" key="4">
    <source>
        <dbReference type="Proteomes" id="UP000007799"/>
    </source>
</evidence>
<dbReference type="AlphaFoldDB" id="F2U8X6"/>
<accession>F2U8X6</accession>
<feature type="region of interest" description="Disordered" evidence="1">
    <location>
        <begin position="295"/>
        <end position="326"/>
    </location>
</feature>
<dbReference type="GeneID" id="16074789"/>
<dbReference type="PANTHER" id="PTHR46732">
    <property type="entry name" value="ATP-DEPENDENT PROTEASE LA (LON) DOMAIN PROTEIN"/>
    <property type="match status" value="1"/>
</dbReference>
<dbReference type="RefSeq" id="XP_004994210.1">
    <property type="nucleotide sequence ID" value="XM_004994153.1"/>
</dbReference>
<dbReference type="Pfam" id="PF02190">
    <property type="entry name" value="LON_substr_bdg"/>
    <property type="match status" value="1"/>
</dbReference>
<name>F2U8X6_SALR5</name>
<dbReference type="InParanoid" id="F2U8X6"/>
<dbReference type="InterPro" id="IPR003111">
    <property type="entry name" value="Lon_prtase_N"/>
</dbReference>
<evidence type="ECO:0000256" key="1">
    <source>
        <dbReference type="SAM" id="MobiDB-lite"/>
    </source>
</evidence>
<dbReference type="SUPFAM" id="SSF88697">
    <property type="entry name" value="PUA domain-like"/>
    <property type="match status" value="1"/>
</dbReference>
<proteinExistence type="predicted"/>
<protein>
    <recommendedName>
        <fullName evidence="2">Lon N-terminal domain-containing protein</fullName>
    </recommendedName>
</protein>
<dbReference type="Proteomes" id="UP000007799">
    <property type="component" value="Unassembled WGS sequence"/>
</dbReference>
<dbReference type="PANTHER" id="PTHR46732:SF8">
    <property type="entry name" value="ATP-DEPENDENT PROTEASE LA (LON) DOMAIN PROTEIN"/>
    <property type="match status" value="1"/>
</dbReference>
<dbReference type="Gene3D" id="2.30.130.40">
    <property type="entry name" value="LON domain-like"/>
    <property type="match status" value="1"/>
</dbReference>
<dbReference type="PROSITE" id="PS51787">
    <property type="entry name" value="LON_N"/>
    <property type="match status" value="1"/>
</dbReference>
<feature type="domain" description="Lon N-terminal" evidence="2">
    <location>
        <begin position="60"/>
        <end position="287"/>
    </location>
</feature>
<organism evidence="4">
    <name type="scientific">Salpingoeca rosetta (strain ATCC 50818 / BSB-021)</name>
    <dbReference type="NCBI Taxonomy" id="946362"/>
    <lineage>
        <taxon>Eukaryota</taxon>
        <taxon>Choanoflagellata</taxon>
        <taxon>Craspedida</taxon>
        <taxon>Salpingoecidae</taxon>
        <taxon>Salpingoeca</taxon>
    </lineage>
</organism>
<dbReference type="InterPro" id="IPR046336">
    <property type="entry name" value="Lon_prtase_N_sf"/>
</dbReference>
<dbReference type="EMBL" id="GL832965">
    <property type="protein sequence ID" value="EGD73179.1"/>
    <property type="molecule type" value="Genomic_DNA"/>
</dbReference>
<dbReference type="STRING" id="946362.F2U8X6"/>
<evidence type="ECO:0000259" key="2">
    <source>
        <dbReference type="PROSITE" id="PS51787"/>
    </source>
</evidence>
<gene>
    <name evidence="3" type="ORF">PTSG_04892</name>
</gene>
<dbReference type="KEGG" id="sre:PTSG_04892"/>
<sequence length="326" mass="35885">MALPAASRAAMQMARSGATRRGVGLRALVLGRLCSSSATSASTGDLSFRSTDIMKPTRMVPLFPTSDVYFPGEVATIHVVEPKYKLMMQSLDQERPVIGFVRQPSAVQHEEEDSEHMPLSTDWYSATVGTLAEVVAHERDNTAPLDIDVEDTSELVKLRFTERFSVTDASRAFVGYWQGTVQRLTDEPVTKEDLKQADVLSRTVSALLNEYAKLALVNNPRLFNRFQMRHAAVATKGVAPFSFWVALQIKAALPSTEESKATCQQLLQTTSVVARLEHASTLLTDIITAEARAQKTAPLTSDPEPADRAKFNNPLGQLRTHGHEDM</sequence>